<organism evidence="1 2">
    <name type="scientific">Halococcus hamelinensis 100A6</name>
    <dbReference type="NCBI Taxonomy" id="1132509"/>
    <lineage>
        <taxon>Archaea</taxon>
        <taxon>Methanobacteriati</taxon>
        <taxon>Methanobacteriota</taxon>
        <taxon>Stenosarchaea group</taxon>
        <taxon>Halobacteria</taxon>
        <taxon>Halobacteriales</taxon>
        <taxon>Halococcaceae</taxon>
        <taxon>Halococcus</taxon>
    </lineage>
</organism>
<protein>
    <recommendedName>
        <fullName evidence="3">PD-(D/E)XK endonuclease-like domain-containing protein</fullName>
    </recommendedName>
</protein>
<dbReference type="OrthoDB" id="275334at2157"/>
<evidence type="ECO:0008006" key="3">
    <source>
        <dbReference type="Google" id="ProtNLM"/>
    </source>
</evidence>
<accession>M0M9D9</accession>
<name>M0M9D9_9EURY</name>
<dbReference type="Proteomes" id="UP000011566">
    <property type="component" value="Unassembled WGS sequence"/>
</dbReference>
<dbReference type="AlphaFoldDB" id="M0M9D9"/>
<comment type="caution">
    <text evidence="1">The sequence shown here is derived from an EMBL/GenBank/DDBJ whole genome shotgun (WGS) entry which is preliminary data.</text>
</comment>
<dbReference type="eggNOG" id="arCOG11190">
    <property type="taxonomic scope" value="Archaea"/>
</dbReference>
<proteinExistence type="predicted"/>
<evidence type="ECO:0000313" key="1">
    <source>
        <dbReference type="EMBL" id="EMA41953.1"/>
    </source>
</evidence>
<dbReference type="PATRIC" id="fig|1132509.6.peg.27"/>
<gene>
    <name evidence="1" type="ORF">C447_00145</name>
</gene>
<sequence length="314" mass="35022">MTDPYMAQELTTFLVCPRKYEFEHVTELAGETRRNQDLFQKLLRKSICTGYSEAQSNGGDPRDAAMAALYSTWGLYAGATDHHSSQQESTEKTRAEAGIEAYFDAVGTTHLDQIEQAATVCGAPVVGPDITLTAEIQGQQVGVDVDYIMADDSRIVGVRLTDRMWINNVPNESDDEIVEEHLDQGDYEPEKVGSVIAARIAEEALSQYGSNGNGTGLMYLSVMEDTFETDGRCEAVTDRRQMGLFLADRRQTVDDAIAWMVGNIANERYSPEEVFDEQNFWDGDFQQVVENTCRYCSHAAGCQEAIRREVKFDV</sequence>
<reference evidence="1 2" key="1">
    <citation type="journal article" date="2014" name="PLoS Genet.">
        <title>Phylogenetically driven sequencing of extremely halophilic archaea reveals strategies for static and dynamic osmo-response.</title>
        <authorList>
            <person name="Becker E.A."/>
            <person name="Seitzer P.M."/>
            <person name="Tritt A."/>
            <person name="Larsen D."/>
            <person name="Krusor M."/>
            <person name="Yao A.I."/>
            <person name="Wu D."/>
            <person name="Madern D."/>
            <person name="Eisen J.A."/>
            <person name="Darling A.E."/>
            <person name="Facciotti M.T."/>
        </authorList>
    </citation>
    <scope>NUCLEOTIDE SEQUENCE [LARGE SCALE GENOMIC DNA]</scope>
    <source>
        <strain evidence="1 2">100A6</strain>
    </source>
</reference>
<evidence type="ECO:0000313" key="2">
    <source>
        <dbReference type="Proteomes" id="UP000011566"/>
    </source>
</evidence>
<dbReference type="EMBL" id="AOMB01000003">
    <property type="protein sequence ID" value="EMA41953.1"/>
    <property type="molecule type" value="Genomic_DNA"/>
</dbReference>
<dbReference type="RefSeq" id="WP_007689615.1">
    <property type="nucleotide sequence ID" value="NZ_AJRK01000437.1"/>
</dbReference>
<keyword evidence="2" id="KW-1185">Reference proteome</keyword>